<keyword evidence="1" id="KW-0472">Membrane</keyword>
<keyword evidence="1" id="KW-0812">Transmembrane</keyword>
<feature type="transmembrane region" description="Helical" evidence="1">
    <location>
        <begin position="12"/>
        <end position="33"/>
    </location>
</feature>
<evidence type="ECO:0000256" key="1">
    <source>
        <dbReference type="SAM" id="Phobius"/>
    </source>
</evidence>
<evidence type="ECO:0000313" key="3">
    <source>
        <dbReference type="Proteomes" id="UP000464178"/>
    </source>
</evidence>
<name>A0A6P2D2T2_9BACT</name>
<dbReference type="AlphaFoldDB" id="A0A6P2D2T2"/>
<accession>A0A6P2D2T2</accession>
<keyword evidence="3" id="KW-1185">Reference proteome</keyword>
<dbReference type="EMBL" id="LR593886">
    <property type="protein sequence ID" value="VTR95413.1"/>
    <property type="molecule type" value="Genomic_DNA"/>
</dbReference>
<keyword evidence="1" id="KW-1133">Transmembrane helix</keyword>
<sequence length="85" mass="8867">MNRDRATSDYSGLALIGTAVTELVAPILIGVWADNRFGWAPWGLVIGTTIGFVGGIGHLLLIASRADKTNKTKSGESDGPSKPVS</sequence>
<evidence type="ECO:0000313" key="2">
    <source>
        <dbReference type="EMBL" id="VTR95413.1"/>
    </source>
</evidence>
<dbReference type="RefSeq" id="WP_162669831.1">
    <property type="nucleotide sequence ID" value="NZ_LR593886.1"/>
</dbReference>
<reference evidence="2 3" key="1">
    <citation type="submission" date="2019-05" db="EMBL/GenBank/DDBJ databases">
        <authorList>
            <consortium name="Science for Life Laboratories"/>
        </authorList>
    </citation>
    <scope>NUCLEOTIDE SEQUENCE [LARGE SCALE GENOMIC DNA]</scope>
    <source>
        <strain evidence="2">Soil9</strain>
    </source>
</reference>
<organism evidence="2 3">
    <name type="scientific">Gemmata massiliana</name>
    <dbReference type="NCBI Taxonomy" id="1210884"/>
    <lineage>
        <taxon>Bacteria</taxon>
        <taxon>Pseudomonadati</taxon>
        <taxon>Planctomycetota</taxon>
        <taxon>Planctomycetia</taxon>
        <taxon>Gemmatales</taxon>
        <taxon>Gemmataceae</taxon>
        <taxon>Gemmata</taxon>
    </lineage>
</organism>
<feature type="transmembrane region" description="Helical" evidence="1">
    <location>
        <begin position="39"/>
        <end position="63"/>
    </location>
</feature>
<dbReference type="Proteomes" id="UP000464178">
    <property type="component" value="Chromosome"/>
</dbReference>
<dbReference type="KEGG" id="gms:SOIL9_23010"/>
<protein>
    <submittedName>
        <fullName evidence="2">: ATPase_gene1</fullName>
    </submittedName>
</protein>
<proteinExistence type="predicted"/>
<gene>
    <name evidence="2" type="ORF">SOIL9_23010</name>
</gene>